<accession>A0ABV7MH65</accession>
<keyword evidence="1" id="KW-1133">Transmembrane helix</keyword>
<keyword evidence="1" id="KW-0812">Transmembrane</keyword>
<dbReference type="Proteomes" id="UP001595607">
    <property type="component" value="Unassembled WGS sequence"/>
</dbReference>
<proteinExistence type="predicted"/>
<evidence type="ECO:0000313" key="2">
    <source>
        <dbReference type="EMBL" id="MFC3303606.1"/>
    </source>
</evidence>
<feature type="transmembrane region" description="Helical" evidence="1">
    <location>
        <begin position="25"/>
        <end position="48"/>
    </location>
</feature>
<name>A0ABV7MH65_9PROT</name>
<feature type="transmembrane region" description="Helical" evidence="1">
    <location>
        <begin position="94"/>
        <end position="115"/>
    </location>
</feature>
<evidence type="ECO:0000313" key="3">
    <source>
        <dbReference type="Proteomes" id="UP001595607"/>
    </source>
</evidence>
<keyword evidence="1" id="KW-0472">Membrane</keyword>
<keyword evidence="3" id="KW-1185">Reference proteome</keyword>
<sequence>MTIKEKPLINAVSNPERINLPANPVIAGMLAPLIVAAFAIVTMGFQVVGRGAVEPSELYGPLRAAVYIGYLVTCCGYAYLSVRANEGEGEFETLTPFMVSGLIVMGLTFVLDVMFGRAVMEWFVTLAPLLSR</sequence>
<protein>
    <submittedName>
        <fullName evidence="2">Uncharacterized protein</fullName>
    </submittedName>
</protein>
<gene>
    <name evidence="2" type="ORF">ACFONP_12785</name>
</gene>
<reference evidence="3" key="1">
    <citation type="journal article" date="2019" name="Int. J. Syst. Evol. Microbiol.">
        <title>The Global Catalogue of Microorganisms (GCM) 10K type strain sequencing project: providing services to taxonomists for standard genome sequencing and annotation.</title>
        <authorList>
            <consortium name="The Broad Institute Genomics Platform"/>
            <consortium name="The Broad Institute Genome Sequencing Center for Infectious Disease"/>
            <person name="Wu L."/>
            <person name="Ma J."/>
        </authorList>
    </citation>
    <scope>NUCLEOTIDE SEQUENCE [LARGE SCALE GENOMIC DNA]</scope>
    <source>
        <strain evidence="3">KCTC 22245</strain>
    </source>
</reference>
<dbReference type="RefSeq" id="WP_189576315.1">
    <property type="nucleotide sequence ID" value="NZ_BMXU01000002.1"/>
</dbReference>
<feature type="transmembrane region" description="Helical" evidence="1">
    <location>
        <begin position="60"/>
        <end position="82"/>
    </location>
</feature>
<comment type="caution">
    <text evidence="2">The sequence shown here is derived from an EMBL/GenBank/DDBJ whole genome shotgun (WGS) entry which is preliminary data.</text>
</comment>
<organism evidence="2 3">
    <name type="scientific">Parvularcula lutaonensis</name>
    <dbReference type="NCBI Taxonomy" id="491923"/>
    <lineage>
        <taxon>Bacteria</taxon>
        <taxon>Pseudomonadati</taxon>
        <taxon>Pseudomonadota</taxon>
        <taxon>Alphaproteobacteria</taxon>
        <taxon>Parvularculales</taxon>
        <taxon>Parvularculaceae</taxon>
        <taxon>Parvularcula</taxon>
    </lineage>
</organism>
<dbReference type="EMBL" id="JBHRVA010000003">
    <property type="protein sequence ID" value="MFC3303606.1"/>
    <property type="molecule type" value="Genomic_DNA"/>
</dbReference>
<evidence type="ECO:0000256" key="1">
    <source>
        <dbReference type="SAM" id="Phobius"/>
    </source>
</evidence>